<protein>
    <recommendedName>
        <fullName evidence="5">methionine adenosyltransferase</fullName>
        <ecNumber evidence="5">2.5.1.6</ecNumber>
    </recommendedName>
</protein>
<dbReference type="EC" id="2.5.1.6" evidence="5"/>
<evidence type="ECO:0000256" key="8">
    <source>
        <dbReference type="ARBA" id="ARBA00022723"/>
    </source>
</evidence>
<comment type="similarity">
    <text evidence="4">Belongs to the AdoMet synthase family.</text>
</comment>
<comment type="cofactor">
    <cofactor evidence="1">
        <name>Mg(2+)</name>
        <dbReference type="ChEBI" id="CHEBI:18420"/>
    </cofactor>
</comment>
<dbReference type="GO" id="GO:0005737">
    <property type="term" value="C:cytoplasm"/>
    <property type="evidence" value="ECO:0007669"/>
    <property type="project" value="UniProtKB-SubCell"/>
</dbReference>
<dbReference type="GO" id="GO:0046872">
    <property type="term" value="F:metal ion binding"/>
    <property type="evidence" value="ECO:0007669"/>
    <property type="project" value="UniProtKB-KW"/>
</dbReference>
<comment type="subcellular location">
    <subcellularLocation>
        <location evidence="13">Cytoplasm</location>
    </subcellularLocation>
</comment>
<sequence>MVSGNNVFIAGEVKSKVTVDVIEIAKNVLRNIGYYSNNTSFITDIKSQSENIAMGVNLQDSDDLGAGDQGFMFGYATNETSQYMPLGITLCNKIVSRAGMLIKNQEFKDAKEDMKTQVTLDYSDPQNVKVDSIIFSCHHNEKYNETKFKNYIKTQILKPVLDEFNLELPERILINPTGKFVIGGPFSDTGLTGRKIIVDTYGGSARHGGGAFSGKDATKLDRSGAYMARW</sequence>
<feature type="non-terminal residue" evidence="16">
    <location>
        <position position="230"/>
    </location>
</feature>
<organism evidence="16 17">
    <name type="scientific">Mycoplasmopsis synoviae</name>
    <name type="common">Mycoplasma synoviae</name>
    <dbReference type="NCBI Taxonomy" id="2109"/>
    <lineage>
        <taxon>Bacteria</taxon>
        <taxon>Bacillati</taxon>
        <taxon>Mycoplasmatota</taxon>
        <taxon>Mycoplasmoidales</taxon>
        <taxon>Metamycoplasmataceae</taxon>
        <taxon>Mycoplasmopsis</taxon>
    </lineage>
</organism>
<evidence type="ECO:0000256" key="6">
    <source>
        <dbReference type="ARBA" id="ARBA00022563"/>
    </source>
</evidence>
<keyword evidence="8 13" id="KW-0479">Metal-binding</keyword>
<dbReference type="PROSITE" id="PS00377">
    <property type="entry name" value="ADOMET_SYNTHASE_2"/>
    <property type="match status" value="1"/>
</dbReference>
<evidence type="ECO:0000259" key="14">
    <source>
        <dbReference type="Pfam" id="PF02772"/>
    </source>
</evidence>
<evidence type="ECO:0000256" key="7">
    <source>
        <dbReference type="ARBA" id="ARBA00022679"/>
    </source>
</evidence>
<feature type="domain" description="S-adenosylmethionine synthetase central" evidence="14">
    <location>
        <begin position="64"/>
        <end position="180"/>
    </location>
</feature>
<evidence type="ECO:0000313" key="17">
    <source>
        <dbReference type="Proteomes" id="UP000259328"/>
    </source>
</evidence>
<dbReference type="InterPro" id="IPR022630">
    <property type="entry name" value="S-AdoMet_synt_C"/>
</dbReference>
<dbReference type="EMBL" id="LS991953">
    <property type="protein sequence ID" value="SYV93557.1"/>
    <property type="molecule type" value="Genomic_DNA"/>
</dbReference>
<dbReference type="SUPFAM" id="SSF55973">
    <property type="entry name" value="S-adenosylmethionine synthetase"/>
    <property type="match status" value="3"/>
</dbReference>
<reference evidence="17" key="1">
    <citation type="submission" date="2018-06" db="EMBL/GenBank/DDBJ databases">
        <authorList>
            <consortium name="Pathogen Informatics"/>
        </authorList>
    </citation>
    <scope>NUCLEOTIDE SEQUENCE [LARGE SCALE GENOMIC DNA]</scope>
    <source>
        <strain evidence="17">NCTC10124</strain>
    </source>
</reference>
<dbReference type="InterPro" id="IPR002133">
    <property type="entry name" value="S-AdoMet_synthetase"/>
</dbReference>
<feature type="domain" description="S-adenosylmethionine synthetase C-terminal" evidence="15">
    <location>
        <begin position="182"/>
        <end position="230"/>
    </location>
</feature>
<keyword evidence="12 13" id="KW-0630">Potassium</keyword>
<dbReference type="AlphaFoldDB" id="A0A3B0PC60"/>
<evidence type="ECO:0000256" key="10">
    <source>
        <dbReference type="ARBA" id="ARBA00022840"/>
    </source>
</evidence>
<dbReference type="Pfam" id="PF02773">
    <property type="entry name" value="S-AdoMet_synt_C"/>
    <property type="match status" value="1"/>
</dbReference>
<name>A0A3B0PC60_MYCSY</name>
<dbReference type="UniPathway" id="UPA00315">
    <property type="reaction ID" value="UER00080"/>
</dbReference>
<dbReference type="Proteomes" id="UP000259328">
    <property type="component" value="Chromosome"/>
</dbReference>
<evidence type="ECO:0000256" key="13">
    <source>
        <dbReference type="RuleBase" id="RU000542"/>
    </source>
</evidence>
<evidence type="ECO:0000256" key="4">
    <source>
        <dbReference type="ARBA" id="ARBA00009685"/>
    </source>
</evidence>
<comment type="subunit">
    <text evidence="13">Homotetramer.</text>
</comment>
<dbReference type="InterPro" id="IPR022629">
    <property type="entry name" value="S-AdoMet_synt_central"/>
</dbReference>
<evidence type="ECO:0000256" key="2">
    <source>
        <dbReference type="ARBA" id="ARBA00001958"/>
    </source>
</evidence>
<evidence type="ECO:0000256" key="11">
    <source>
        <dbReference type="ARBA" id="ARBA00022842"/>
    </source>
</evidence>
<dbReference type="InterPro" id="IPR022636">
    <property type="entry name" value="S-AdoMet_synthetase_sfam"/>
</dbReference>
<evidence type="ECO:0000313" key="16">
    <source>
        <dbReference type="EMBL" id="SYV93557.1"/>
    </source>
</evidence>
<dbReference type="Gene3D" id="3.30.300.10">
    <property type="match status" value="3"/>
</dbReference>
<dbReference type="Pfam" id="PF02772">
    <property type="entry name" value="S-AdoMet_synt_M"/>
    <property type="match status" value="1"/>
</dbReference>
<evidence type="ECO:0000256" key="3">
    <source>
        <dbReference type="ARBA" id="ARBA00005224"/>
    </source>
</evidence>
<evidence type="ECO:0000256" key="9">
    <source>
        <dbReference type="ARBA" id="ARBA00022741"/>
    </source>
</evidence>
<proteinExistence type="inferred from homology"/>
<dbReference type="InterPro" id="IPR022631">
    <property type="entry name" value="ADOMET_SYNTHASE_CS"/>
</dbReference>
<keyword evidence="6" id="KW-0554">One-carbon metabolism</keyword>
<keyword evidence="7 16" id="KW-0808">Transferase</keyword>
<dbReference type="GO" id="GO:0006556">
    <property type="term" value="P:S-adenosylmethionine biosynthetic process"/>
    <property type="evidence" value="ECO:0007669"/>
    <property type="project" value="UniProtKB-UniPathway"/>
</dbReference>
<dbReference type="GO" id="GO:0004478">
    <property type="term" value="F:methionine adenosyltransferase activity"/>
    <property type="evidence" value="ECO:0007669"/>
    <property type="project" value="UniProtKB-EC"/>
</dbReference>
<dbReference type="GO" id="GO:0005524">
    <property type="term" value="F:ATP binding"/>
    <property type="evidence" value="ECO:0007669"/>
    <property type="project" value="UniProtKB-KW"/>
</dbReference>
<evidence type="ECO:0000259" key="15">
    <source>
        <dbReference type="Pfam" id="PF02773"/>
    </source>
</evidence>
<keyword evidence="11 13" id="KW-0460">Magnesium</keyword>
<dbReference type="PANTHER" id="PTHR11964">
    <property type="entry name" value="S-ADENOSYLMETHIONINE SYNTHETASE"/>
    <property type="match status" value="1"/>
</dbReference>
<accession>A0A3B0PC60</accession>
<dbReference type="PROSITE" id="PS00376">
    <property type="entry name" value="ADOMET_SYNTHASE_1"/>
    <property type="match status" value="1"/>
</dbReference>
<evidence type="ECO:0000256" key="1">
    <source>
        <dbReference type="ARBA" id="ARBA00001946"/>
    </source>
</evidence>
<evidence type="ECO:0000256" key="5">
    <source>
        <dbReference type="ARBA" id="ARBA00012828"/>
    </source>
</evidence>
<dbReference type="GO" id="GO:0006730">
    <property type="term" value="P:one-carbon metabolic process"/>
    <property type="evidence" value="ECO:0007669"/>
    <property type="project" value="UniProtKB-KW"/>
</dbReference>
<keyword evidence="10" id="KW-0067">ATP-binding</keyword>
<comment type="cofactor">
    <cofactor evidence="2">
        <name>K(+)</name>
        <dbReference type="ChEBI" id="CHEBI:29103"/>
    </cofactor>
</comment>
<evidence type="ECO:0000256" key="12">
    <source>
        <dbReference type="ARBA" id="ARBA00022958"/>
    </source>
</evidence>
<comment type="pathway">
    <text evidence="3">Amino-acid biosynthesis; S-adenosyl-L-methionine biosynthesis; S-adenosyl-L-methionine from L-methionine: step 1/1.</text>
</comment>
<keyword evidence="9" id="KW-0547">Nucleotide-binding</keyword>
<gene>
    <name evidence="16" type="primary">metK_2</name>
    <name evidence="16" type="ORF">NCTC10124_01311</name>
</gene>